<organism evidence="2 3">
    <name type="scientific">Kipferlia bialata</name>
    <dbReference type="NCBI Taxonomy" id="797122"/>
    <lineage>
        <taxon>Eukaryota</taxon>
        <taxon>Metamonada</taxon>
        <taxon>Carpediemonas-like organisms</taxon>
        <taxon>Kipferlia</taxon>
    </lineage>
</organism>
<evidence type="ECO:0000256" key="1">
    <source>
        <dbReference type="SAM" id="SignalP"/>
    </source>
</evidence>
<feature type="non-terminal residue" evidence="2">
    <location>
        <position position="1"/>
    </location>
</feature>
<feature type="signal peptide" evidence="1">
    <location>
        <begin position="1"/>
        <end position="17"/>
    </location>
</feature>
<dbReference type="SUPFAM" id="SSF50911">
    <property type="entry name" value="Mannose 6-phosphate receptor domain"/>
    <property type="match status" value="1"/>
</dbReference>
<dbReference type="AlphaFoldDB" id="A0A9K3CNJ3"/>
<feature type="chain" id="PRO_5039917256" evidence="1">
    <location>
        <begin position="18"/>
        <end position="138"/>
    </location>
</feature>
<gene>
    <name evidence="2" type="ORF">KIPB_001282</name>
</gene>
<proteinExistence type="predicted"/>
<reference evidence="2 3" key="1">
    <citation type="journal article" date="2018" name="PLoS ONE">
        <title>The draft genome of Kipferlia bialata reveals reductive genome evolution in fornicate parasites.</title>
        <authorList>
            <person name="Tanifuji G."/>
            <person name="Takabayashi S."/>
            <person name="Kume K."/>
            <person name="Takagi M."/>
            <person name="Nakayama T."/>
            <person name="Kamikawa R."/>
            <person name="Inagaki Y."/>
            <person name="Hashimoto T."/>
        </authorList>
    </citation>
    <scope>NUCLEOTIDE SEQUENCE [LARGE SCALE GENOMIC DNA]</scope>
    <source>
        <strain evidence="2">NY0173</strain>
    </source>
</reference>
<keyword evidence="1" id="KW-0732">Signal</keyword>
<dbReference type="InterPro" id="IPR009011">
    <property type="entry name" value="Man6P_isomerase_rcpt-bd_dom_sf"/>
</dbReference>
<sequence length="138" mass="14468">MISVPVLVLLCVGLALAETVPFTNSFGVQYDTASVGSKTSNFIIDDRDRVAGVDHYFYFNLNNPVALTGDIAGAQANCQGQGVCQTDGNGQYWGCGSNAVIGEHPGGAYAGFTATYTGGLNPPSKATRNTIIYYTCPD</sequence>
<dbReference type="Gene3D" id="2.70.130.10">
    <property type="entry name" value="Mannose-6-phosphate receptor binding domain"/>
    <property type="match status" value="1"/>
</dbReference>
<name>A0A9K3CNJ3_9EUKA</name>
<dbReference type="EMBL" id="BDIP01000178">
    <property type="protein sequence ID" value="GIQ80478.1"/>
    <property type="molecule type" value="Genomic_DNA"/>
</dbReference>
<comment type="caution">
    <text evidence="2">The sequence shown here is derived from an EMBL/GenBank/DDBJ whole genome shotgun (WGS) entry which is preliminary data.</text>
</comment>
<evidence type="ECO:0000313" key="2">
    <source>
        <dbReference type="EMBL" id="GIQ80478.1"/>
    </source>
</evidence>
<protein>
    <submittedName>
        <fullName evidence="2">Uncharacterized protein</fullName>
    </submittedName>
</protein>
<evidence type="ECO:0000313" key="3">
    <source>
        <dbReference type="Proteomes" id="UP000265618"/>
    </source>
</evidence>
<keyword evidence="3" id="KW-1185">Reference proteome</keyword>
<accession>A0A9K3CNJ3</accession>
<dbReference type="Proteomes" id="UP000265618">
    <property type="component" value="Unassembled WGS sequence"/>
</dbReference>